<dbReference type="EMBL" id="JPOX01000012">
    <property type="protein sequence ID" value="KFX48476.1"/>
    <property type="molecule type" value="Genomic_DNA"/>
</dbReference>
<reference evidence="7" key="2">
    <citation type="journal article" date="2014" name="PLoS Genet.">
        <title>Signature gene expression reveals novel clues to the molecular mechanisms of dimorphic transition in Penicillium marneffei.</title>
        <authorList>
            <person name="Yang E."/>
            <person name="Wang G."/>
            <person name="Cai J."/>
            <person name="Woo P.C."/>
            <person name="Lau S.K."/>
            <person name="Yuen K.-Y."/>
            <person name="Chow W.-N."/>
            <person name="Lin X."/>
        </authorList>
    </citation>
    <scope>NUCLEOTIDE SEQUENCE</scope>
    <source>
        <strain evidence="7">PM1</strain>
    </source>
</reference>
<accession>A0A093VPA6</accession>
<dbReference type="InterPro" id="IPR026569">
    <property type="entry name" value="Ribosomal_bL28"/>
</dbReference>
<evidence type="ECO:0000256" key="1">
    <source>
        <dbReference type="ARBA" id="ARBA00008760"/>
    </source>
</evidence>
<reference key="1">
    <citation type="journal article" date="2014" name="PLoS Genet.">
        <title>Signature Gene Expression Reveals Novel Clues to the Molecular Mechanisms of Dimorphic Transition in Penicillium marneffei.</title>
        <authorList>
            <person name="Yang E."/>
            <person name="Wang G."/>
            <person name="Cai J."/>
            <person name="Woo P.C."/>
            <person name="Lau S.K."/>
            <person name="Yuen K.-Y."/>
            <person name="Chow W.-N."/>
            <person name="Lin X."/>
        </authorList>
    </citation>
    <scope>NUCLEOTIDE SEQUENCE [LARGE SCALE GENOMIC DNA]</scope>
    <source>
        <strain>PM1</strain>
    </source>
</reference>
<comment type="similarity">
    <text evidence="1">Belongs to the bacterial ribosomal protein bL28 family.</text>
</comment>
<sequence length="237" mass="26606">MAGLPTRLITASTSSLHTAFRGLSLNTTIKRNFTTSLSLQKVKTIPEHIPPYPYEPNRVYKQADSGLYGGVSISFGNKISKGRNKGKTRRSWKPNVRWKKMPSEALGEDVFVKLTRKALRTIRKCGGLDNYLLSDKPSRLKELGLAGWKLRYRIMQSPAMKKKFAEEREKLGISKAPATFEEWLKAKQLTEATSIVEAVDDAREVAETLEETPANEETSEPEILKEGEKKEQAPVLA</sequence>
<dbReference type="InterPro" id="IPR037147">
    <property type="entry name" value="Ribosomal_bL28_sf"/>
</dbReference>
<dbReference type="HOGENOM" id="CLU_064548_0_2_1"/>
<comment type="function">
    <text evidence="5">Component of the mitochondrial ribosome (mitoribosome), a dedicated translation machinery responsible for the synthesis of mitochondrial genome-encoded proteins, including at least some of the essential transmembrane subunits of the mitochondrial respiratory chain. The mitoribosomes are attached to the mitochondrial inner membrane and translation products are cotranslationally integrated into the membrane.</text>
</comment>
<dbReference type="InterPro" id="IPR034704">
    <property type="entry name" value="Ribosomal_bL28/bL31-like_sf"/>
</dbReference>
<evidence type="ECO:0000256" key="5">
    <source>
        <dbReference type="ARBA" id="ARBA00037226"/>
    </source>
</evidence>
<evidence type="ECO:0000256" key="2">
    <source>
        <dbReference type="ARBA" id="ARBA00022980"/>
    </source>
</evidence>
<dbReference type="FunFam" id="2.30.170.40:FF:000003">
    <property type="entry name" value="54S ribosomal protein L24"/>
    <property type="match status" value="1"/>
</dbReference>
<dbReference type="GO" id="GO:0003735">
    <property type="term" value="F:structural constituent of ribosome"/>
    <property type="evidence" value="ECO:0007669"/>
    <property type="project" value="InterPro"/>
</dbReference>
<feature type="compositionally biased region" description="Basic and acidic residues" evidence="6">
    <location>
        <begin position="222"/>
        <end position="237"/>
    </location>
</feature>
<comment type="caution">
    <text evidence="7">The sequence shown here is derived from an EMBL/GenBank/DDBJ whole genome shotgun (WGS) entry which is preliminary data.</text>
</comment>
<dbReference type="Gene3D" id="2.30.170.40">
    <property type="entry name" value="Ribosomal protein L28/L24"/>
    <property type="match status" value="1"/>
</dbReference>
<evidence type="ECO:0000256" key="6">
    <source>
        <dbReference type="SAM" id="MobiDB-lite"/>
    </source>
</evidence>
<dbReference type="Pfam" id="PF00830">
    <property type="entry name" value="Ribosomal_L28"/>
    <property type="match status" value="1"/>
</dbReference>
<keyword evidence="2 7" id="KW-0689">Ribosomal protein</keyword>
<dbReference type="PANTHER" id="PTHR13528:SF2">
    <property type="entry name" value="LARGE RIBOSOMAL SUBUNIT PROTEIN BL28M"/>
    <property type="match status" value="1"/>
</dbReference>
<evidence type="ECO:0000256" key="4">
    <source>
        <dbReference type="ARBA" id="ARBA00035269"/>
    </source>
</evidence>
<dbReference type="PANTHER" id="PTHR13528">
    <property type="entry name" value="39S RIBOSOMAL PROTEIN L28, MITOCHONDRIAL"/>
    <property type="match status" value="1"/>
</dbReference>
<proteinExistence type="inferred from homology"/>
<feature type="compositionally biased region" description="Acidic residues" evidence="6">
    <location>
        <begin position="208"/>
        <end position="220"/>
    </location>
</feature>
<evidence type="ECO:0000313" key="7">
    <source>
        <dbReference type="EMBL" id="KFX48476.1"/>
    </source>
</evidence>
<name>A0A093VPA6_TALMA</name>
<feature type="region of interest" description="Disordered" evidence="6">
    <location>
        <begin position="208"/>
        <end position="237"/>
    </location>
</feature>
<dbReference type="GO" id="GO:0005762">
    <property type="term" value="C:mitochondrial large ribosomal subunit"/>
    <property type="evidence" value="ECO:0007669"/>
    <property type="project" value="TreeGrafter"/>
</dbReference>
<dbReference type="eggNOG" id="KOG3278">
    <property type="taxonomic scope" value="Eukaryota"/>
</dbReference>
<dbReference type="AlphaFoldDB" id="A0A093VPA6"/>
<keyword evidence="3" id="KW-0687">Ribonucleoprotein</keyword>
<protein>
    <recommendedName>
        <fullName evidence="4">Large ribosomal subunit protein bL28m</fullName>
    </recommendedName>
</protein>
<evidence type="ECO:0000256" key="3">
    <source>
        <dbReference type="ARBA" id="ARBA00023274"/>
    </source>
</evidence>
<gene>
    <name evidence="7" type="ORF">GQ26_0121860</name>
</gene>
<dbReference type="SUPFAM" id="SSF143800">
    <property type="entry name" value="L28p-like"/>
    <property type="match status" value="1"/>
</dbReference>
<organism evidence="7">
    <name type="scientific">Talaromyces marneffei PM1</name>
    <dbReference type="NCBI Taxonomy" id="1077442"/>
    <lineage>
        <taxon>Eukaryota</taxon>
        <taxon>Fungi</taxon>
        <taxon>Dikarya</taxon>
        <taxon>Ascomycota</taxon>
        <taxon>Pezizomycotina</taxon>
        <taxon>Eurotiomycetes</taxon>
        <taxon>Eurotiomycetidae</taxon>
        <taxon>Eurotiales</taxon>
        <taxon>Trichocomaceae</taxon>
        <taxon>Talaromyces</taxon>
        <taxon>Talaromyces sect. Talaromyces</taxon>
    </lineage>
</organism>